<organism evidence="1 2">
    <name type="scientific">Pseudoflavonifractor hominis</name>
    <dbReference type="NCBI Taxonomy" id="2763059"/>
    <lineage>
        <taxon>Bacteria</taxon>
        <taxon>Bacillati</taxon>
        <taxon>Bacillota</taxon>
        <taxon>Clostridia</taxon>
        <taxon>Eubacteriales</taxon>
        <taxon>Oscillospiraceae</taxon>
        <taxon>Pseudoflavonifractor</taxon>
    </lineage>
</organism>
<proteinExistence type="predicted"/>
<gene>
    <name evidence="1" type="ORF">H8S34_07660</name>
</gene>
<evidence type="ECO:0000313" key="2">
    <source>
        <dbReference type="Proteomes" id="UP000660021"/>
    </source>
</evidence>
<reference evidence="1 2" key="1">
    <citation type="submission" date="2020-08" db="EMBL/GenBank/DDBJ databases">
        <title>Genome public.</title>
        <authorList>
            <person name="Liu C."/>
            <person name="Sun Q."/>
        </authorList>
    </citation>
    <scope>NUCLEOTIDE SEQUENCE [LARGE SCALE GENOMIC DNA]</scope>
    <source>
        <strain evidence="1 2">New-38</strain>
    </source>
</reference>
<sequence>MERGRKEKKEVLEQMRRIVRSRPNDAVKLAFLDKEQVEEIDGMDLFLLSELKRSGNGGVEVKLSDPLQTMERLLAVLREGETSPAESFYRALENGAGGKDAL</sequence>
<comment type="caution">
    <text evidence="1">The sequence shown here is derived from an EMBL/GenBank/DDBJ whole genome shotgun (WGS) entry which is preliminary data.</text>
</comment>
<dbReference type="Proteomes" id="UP000660021">
    <property type="component" value="Unassembled WGS sequence"/>
</dbReference>
<name>A0ABR7HT62_9FIRM</name>
<evidence type="ECO:0000313" key="1">
    <source>
        <dbReference type="EMBL" id="MBC5730710.1"/>
    </source>
</evidence>
<keyword evidence="2" id="KW-1185">Reference proteome</keyword>
<protein>
    <submittedName>
        <fullName evidence="1">XRE family transcriptional regulator</fullName>
    </submittedName>
</protein>
<dbReference type="RefSeq" id="WP_101691605.1">
    <property type="nucleotide sequence ID" value="NZ_JACOPR010000003.1"/>
</dbReference>
<accession>A0ABR7HT62</accession>
<dbReference type="EMBL" id="JACOPR010000003">
    <property type="protein sequence ID" value="MBC5730710.1"/>
    <property type="molecule type" value="Genomic_DNA"/>
</dbReference>